<evidence type="ECO:0000256" key="6">
    <source>
        <dbReference type="SAM" id="Phobius"/>
    </source>
</evidence>
<keyword evidence="3 5" id="KW-0808">Transferase</keyword>
<evidence type="ECO:0000313" key="9">
    <source>
        <dbReference type="Proteomes" id="UP000694005"/>
    </source>
</evidence>
<feature type="transmembrane region" description="Helical" evidence="6">
    <location>
        <begin position="64"/>
        <end position="84"/>
    </location>
</feature>
<dbReference type="GO" id="GO:0000906">
    <property type="term" value="F:6,7-dimethyl-8-ribityllumazine synthase activity"/>
    <property type="evidence" value="ECO:0007669"/>
    <property type="project" value="UniProtKB-EC"/>
</dbReference>
<organism evidence="8 9">
    <name type="scientific">Brassica campestris</name>
    <name type="common">Field mustard</name>
    <dbReference type="NCBI Taxonomy" id="3711"/>
    <lineage>
        <taxon>Eukaryota</taxon>
        <taxon>Viridiplantae</taxon>
        <taxon>Streptophyta</taxon>
        <taxon>Embryophyta</taxon>
        <taxon>Tracheophyta</taxon>
        <taxon>Spermatophyta</taxon>
        <taxon>Magnoliopsida</taxon>
        <taxon>eudicotyledons</taxon>
        <taxon>Gunneridae</taxon>
        <taxon>Pentapetalae</taxon>
        <taxon>rosids</taxon>
        <taxon>malvids</taxon>
        <taxon>Brassicales</taxon>
        <taxon>Brassicaceae</taxon>
        <taxon>Brassiceae</taxon>
        <taxon>Brassica</taxon>
    </lineage>
</organism>
<dbReference type="InterPro" id="IPR012946">
    <property type="entry name" value="X8"/>
</dbReference>
<dbReference type="GO" id="GO:0009349">
    <property type="term" value="C:riboflavin synthase complex"/>
    <property type="evidence" value="ECO:0007669"/>
    <property type="project" value="UniProtKB-UniRule"/>
</dbReference>
<dbReference type="Proteomes" id="UP000694005">
    <property type="component" value="Chromosome A09"/>
</dbReference>
<comment type="catalytic activity">
    <reaction evidence="5">
        <text>(2S)-2-hydroxy-3-oxobutyl phosphate + 5-amino-6-(D-ribitylamino)uracil = 6,7-dimethyl-8-(1-D-ribityl)lumazine + phosphate + 2 H2O + H(+)</text>
        <dbReference type="Rhea" id="RHEA:26152"/>
        <dbReference type="ChEBI" id="CHEBI:15377"/>
        <dbReference type="ChEBI" id="CHEBI:15378"/>
        <dbReference type="ChEBI" id="CHEBI:15934"/>
        <dbReference type="ChEBI" id="CHEBI:43474"/>
        <dbReference type="ChEBI" id="CHEBI:58201"/>
        <dbReference type="ChEBI" id="CHEBI:58830"/>
        <dbReference type="EC" id="2.5.1.78"/>
    </reaction>
</comment>
<dbReference type="InterPro" id="IPR036467">
    <property type="entry name" value="LS/RS_sf"/>
</dbReference>
<dbReference type="AlphaFoldDB" id="A0A8D9FZ14"/>
<gene>
    <name evidence="8" type="ORF">BRAPAZ1V2_A09P27410.2</name>
</gene>
<evidence type="ECO:0000256" key="2">
    <source>
        <dbReference type="ARBA" id="ARBA00022619"/>
    </source>
</evidence>
<feature type="non-terminal residue" evidence="8">
    <location>
        <position position="150"/>
    </location>
</feature>
<accession>A0A8D9FZ14</accession>
<dbReference type="Gene3D" id="3.40.50.960">
    <property type="entry name" value="Lumazine/riboflavin synthase"/>
    <property type="match status" value="1"/>
</dbReference>
<dbReference type="SMART" id="SM00768">
    <property type="entry name" value="X8"/>
    <property type="match status" value="1"/>
</dbReference>
<keyword evidence="6" id="KW-0812">Transmembrane</keyword>
<keyword evidence="6" id="KW-1133">Transmembrane helix</keyword>
<dbReference type="Gramene" id="A09p27410.2_BraZ1">
    <property type="protein sequence ID" value="A09p27410.2_BraZ1.CDS"/>
    <property type="gene ID" value="A09g27410.2_BraZ1"/>
</dbReference>
<keyword evidence="4" id="KW-0732">Signal</keyword>
<reference evidence="8 9" key="1">
    <citation type="submission" date="2021-07" db="EMBL/GenBank/DDBJ databases">
        <authorList>
            <consortium name="Genoscope - CEA"/>
            <person name="William W."/>
        </authorList>
    </citation>
    <scope>NUCLEOTIDE SEQUENCE [LARGE SCALE GENOMIC DNA]</scope>
</reference>
<sequence>RPIRAEGNTTFLDGRTWCVARPSASQAELQRALDWGCGIGRVIAQSSRNMVTVTSRIRYGRTHLLRLMCIIRLMGTIALLVTSVEQLHSPRSTLATERALMMCPTVQVVARFNELVTKLLLEGAIDAIEANEVLLNQVIWVPGSFDLGHS</sequence>
<keyword evidence="6" id="KW-0472">Membrane</keyword>
<comment type="similarity">
    <text evidence="1 5">Belongs to the DMRL synthase family.</text>
</comment>
<dbReference type="UniPathway" id="UPA00275">
    <property type="reaction ID" value="UER00404"/>
</dbReference>
<comment type="pathway">
    <text evidence="5">Cofactor biosynthesis; riboflavin biosynthesis; riboflavin from 2-hydroxy-3-oxobutyl phosphate and 5-amino-6-(D-ribitylamino)uracil: step 1/2.</text>
</comment>
<evidence type="ECO:0000256" key="1">
    <source>
        <dbReference type="ARBA" id="ARBA00007424"/>
    </source>
</evidence>
<evidence type="ECO:0000313" key="8">
    <source>
        <dbReference type="EMBL" id="CAG7862274.1"/>
    </source>
</evidence>
<dbReference type="SUPFAM" id="SSF52121">
    <property type="entry name" value="Lumazine synthase"/>
    <property type="match status" value="1"/>
</dbReference>
<proteinExistence type="inferred from homology"/>
<feature type="domain" description="X8" evidence="7">
    <location>
        <begin position="16"/>
        <end position="71"/>
    </location>
</feature>
<dbReference type="Pfam" id="PF00885">
    <property type="entry name" value="DMRL_synthase"/>
    <property type="match status" value="1"/>
</dbReference>
<name>A0A8D9FZ14_BRACM</name>
<evidence type="ECO:0000256" key="3">
    <source>
        <dbReference type="ARBA" id="ARBA00022679"/>
    </source>
</evidence>
<comment type="function">
    <text evidence="5">Catalyzes the formation of 6,7-dimethyl-8-ribityllumazine by condensation of 5-amino-6-(D-ribitylamino)uracil with 3,4-dihydroxy-2-butanone 4-phosphate. This is the penultimate step in the biosynthesis of riboflavin.</text>
</comment>
<dbReference type="InterPro" id="IPR002180">
    <property type="entry name" value="LS/RS"/>
</dbReference>
<evidence type="ECO:0000256" key="4">
    <source>
        <dbReference type="ARBA" id="ARBA00022729"/>
    </source>
</evidence>
<dbReference type="EMBL" id="LS974625">
    <property type="protein sequence ID" value="CAG7862274.1"/>
    <property type="molecule type" value="Genomic_DNA"/>
</dbReference>
<evidence type="ECO:0000256" key="5">
    <source>
        <dbReference type="RuleBase" id="RU003795"/>
    </source>
</evidence>
<evidence type="ECO:0000259" key="7">
    <source>
        <dbReference type="SMART" id="SM00768"/>
    </source>
</evidence>
<dbReference type="GO" id="GO:0009231">
    <property type="term" value="P:riboflavin biosynthetic process"/>
    <property type="evidence" value="ECO:0007669"/>
    <property type="project" value="UniProtKB-UniPathway"/>
</dbReference>
<dbReference type="EC" id="2.5.1.78" evidence="5"/>
<keyword evidence="2 5" id="KW-0686">Riboflavin biosynthesis</keyword>
<protein>
    <recommendedName>
        <fullName evidence="5">6,7-dimethyl-8-ribityllumazine synthase</fullName>
        <shortName evidence="5">DMRL synthase</shortName>
        <ecNumber evidence="5">2.5.1.78</ecNumber>
    </recommendedName>
</protein>